<evidence type="ECO:0000313" key="3">
    <source>
        <dbReference type="EMBL" id="KAK3346362.1"/>
    </source>
</evidence>
<keyword evidence="4" id="KW-1185">Reference proteome</keyword>
<evidence type="ECO:0000256" key="1">
    <source>
        <dbReference type="SAM" id="SignalP"/>
    </source>
</evidence>
<comment type="caution">
    <text evidence="3">The sequence shown here is derived from an EMBL/GenBank/DDBJ whole genome shotgun (WGS) entry which is preliminary data.</text>
</comment>
<accession>A0AAJ0HB62</accession>
<evidence type="ECO:0000313" key="4">
    <source>
        <dbReference type="Proteomes" id="UP001275084"/>
    </source>
</evidence>
<dbReference type="InterPro" id="IPR057328">
    <property type="entry name" value="RNaseT2L_C"/>
</dbReference>
<protein>
    <recommendedName>
        <fullName evidence="2">RNase T2-like C-terminal domain-containing protein</fullName>
    </recommendedName>
</protein>
<feature type="domain" description="RNase T2-like C-terminal" evidence="2">
    <location>
        <begin position="26"/>
        <end position="102"/>
    </location>
</feature>
<feature type="chain" id="PRO_5042548979" description="RNase T2-like C-terminal domain-containing protein" evidence="1">
    <location>
        <begin position="20"/>
        <end position="165"/>
    </location>
</feature>
<gene>
    <name evidence="3" type="ORF">B0T25DRAFT_461419</name>
</gene>
<keyword evidence="1" id="KW-0732">Signal</keyword>
<dbReference type="Pfam" id="PF25488">
    <property type="entry name" value="RNaseT2L_C"/>
    <property type="match status" value="1"/>
</dbReference>
<sequence length="165" mass="17757">MPAFTHILKLSALWLIATATPIAAAFNGTGELHTLWSAGDHADLGCITDEGLWTARETACGAFEAVPVPDTSMYTLTTAAGACWVRGARFTCGEGNEAFNFGVIILFFSNWPNGIPGVKVLRYGQYGLMASRSNGPPGLTDSPKPIHLVSYSETGKYVWLTWKDL</sequence>
<proteinExistence type="predicted"/>
<dbReference type="AlphaFoldDB" id="A0AAJ0HB62"/>
<dbReference type="EMBL" id="JAUIQD010000006">
    <property type="protein sequence ID" value="KAK3346362.1"/>
    <property type="molecule type" value="Genomic_DNA"/>
</dbReference>
<dbReference type="Proteomes" id="UP001275084">
    <property type="component" value="Unassembled WGS sequence"/>
</dbReference>
<organism evidence="3 4">
    <name type="scientific">Lasiosphaeria hispida</name>
    <dbReference type="NCBI Taxonomy" id="260671"/>
    <lineage>
        <taxon>Eukaryota</taxon>
        <taxon>Fungi</taxon>
        <taxon>Dikarya</taxon>
        <taxon>Ascomycota</taxon>
        <taxon>Pezizomycotina</taxon>
        <taxon>Sordariomycetes</taxon>
        <taxon>Sordariomycetidae</taxon>
        <taxon>Sordariales</taxon>
        <taxon>Lasiosphaeriaceae</taxon>
        <taxon>Lasiosphaeria</taxon>
    </lineage>
</organism>
<evidence type="ECO:0000259" key="2">
    <source>
        <dbReference type="Pfam" id="PF25488"/>
    </source>
</evidence>
<reference evidence="3" key="2">
    <citation type="submission" date="2023-06" db="EMBL/GenBank/DDBJ databases">
        <authorList>
            <consortium name="Lawrence Berkeley National Laboratory"/>
            <person name="Haridas S."/>
            <person name="Hensen N."/>
            <person name="Bonometti L."/>
            <person name="Westerberg I."/>
            <person name="Brannstrom I.O."/>
            <person name="Guillou S."/>
            <person name="Cros-Aarteil S."/>
            <person name="Calhoun S."/>
            <person name="Kuo A."/>
            <person name="Mondo S."/>
            <person name="Pangilinan J."/>
            <person name="Riley R."/>
            <person name="Labutti K."/>
            <person name="Andreopoulos B."/>
            <person name="Lipzen A."/>
            <person name="Chen C."/>
            <person name="Yanf M."/>
            <person name="Daum C."/>
            <person name="Ng V."/>
            <person name="Clum A."/>
            <person name="Steindorff A."/>
            <person name="Ohm R."/>
            <person name="Martin F."/>
            <person name="Silar P."/>
            <person name="Natvig D."/>
            <person name="Lalanne C."/>
            <person name="Gautier V."/>
            <person name="Ament-Velasquez S.L."/>
            <person name="Kruys A."/>
            <person name="Hutchinson M.I."/>
            <person name="Powell A.J."/>
            <person name="Barry K."/>
            <person name="Miller A.N."/>
            <person name="Grigoriev I.V."/>
            <person name="Debuchy R."/>
            <person name="Gladieux P."/>
            <person name="Thoren M.H."/>
            <person name="Johannesson H."/>
        </authorList>
    </citation>
    <scope>NUCLEOTIDE SEQUENCE</scope>
    <source>
        <strain evidence="3">CBS 955.72</strain>
    </source>
</reference>
<reference evidence="3" key="1">
    <citation type="journal article" date="2023" name="Mol. Phylogenet. Evol.">
        <title>Genome-scale phylogeny and comparative genomics of the fungal order Sordariales.</title>
        <authorList>
            <person name="Hensen N."/>
            <person name="Bonometti L."/>
            <person name="Westerberg I."/>
            <person name="Brannstrom I.O."/>
            <person name="Guillou S."/>
            <person name="Cros-Aarteil S."/>
            <person name="Calhoun S."/>
            <person name="Haridas S."/>
            <person name="Kuo A."/>
            <person name="Mondo S."/>
            <person name="Pangilinan J."/>
            <person name="Riley R."/>
            <person name="LaButti K."/>
            <person name="Andreopoulos B."/>
            <person name="Lipzen A."/>
            <person name="Chen C."/>
            <person name="Yan M."/>
            <person name="Daum C."/>
            <person name="Ng V."/>
            <person name="Clum A."/>
            <person name="Steindorff A."/>
            <person name="Ohm R.A."/>
            <person name="Martin F."/>
            <person name="Silar P."/>
            <person name="Natvig D.O."/>
            <person name="Lalanne C."/>
            <person name="Gautier V."/>
            <person name="Ament-Velasquez S.L."/>
            <person name="Kruys A."/>
            <person name="Hutchinson M.I."/>
            <person name="Powell A.J."/>
            <person name="Barry K."/>
            <person name="Miller A.N."/>
            <person name="Grigoriev I.V."/>
            <person name="Debuchy R."/>
            <person name="Gladieux P."/>
            <person name="Hiltunen Thoren M."/>
            <person name="Johannesson H."/>
        </authorList>
    </citation>
    <scope>NUCLEOTIDE SEQUENCE</scope>
    <source>
        <strain evidence="3">CBS 955.72</strain>
    </source>
</reference>
<name>A0AAJ0HB62_9PEZI</name>
<feature type="signal peptide" evidence="1">
    <location>
        <begin position="1"/>
        <end position="19"/>
    </location>
</feature>